<name>A0A382RDR7_9ZZZZ</name>
<dbReference type="AlphaFoldDB" id="A0A382RDR7"/>
<protein>
    <submittedName>
        <fullName evidence="1">Uncharacterized protein</fullName>
    </submittedName>
</protein>
<reference evidence="1" key="1">
    <citation type="submission" date="2018-05" db="EMBL/GenBank/DDBJ databases">
        <authorList>
            <person name="Lanie J.A."/>
            <person name="Ng W.-L."/>
            <person name="Kazmierczak K.M."/>
            <person name="Andrzejewski T.M."/>
            <person name="Davidsen T.M."/>
            <person name="Wayne K.J."/>
            <person name="Tettelin H."/>
            <person name="Glass J.I."/>
            <person name="Rusch D."/>
            <person name="Podicherti R."/>
            <person name="Tsui H.-C.T."/>
            <person name="Winkler M.E."/>
        </authorList>
    </citation>
    <scope>NUCLEOTIDE SEQUENCE</scope>
</reference>
<gene>
    <name evidence="1" type="ORF">METZ01_LOCUS348708</name>
</gene>
<evidence type="ECO:0000313" key="1">
    <source>
        <dbReference type="EMBL" id="SVC95854.1"/>
    </source>
</evidence>
<sequence length="25" mass="2673">MDRYLETSAVSLNNVVGTVKSQACS</sequence>
<dbReference type="EMBL" id="UINC01121003">
    <property type="protein sequence ID" value="SVC95854.1"/>
    <property type="molecule type" value="Genomic_DNA"/>
</dbReference>
<proteinExistence type="predicted"/>
<feature type="non-terminal residue" evidence="1">
    <location>
        <position position="25"/>
    </location>
</feature>
<organism evidence="1">
    <name type="scientific">marine metagenome</name>
    <dbReference type="NCBI Taxonomy" id="408172"/>
    <lineage>
        <taxon>unclassified sequences</taxon>
        <taxon>metagenomes</taxon>
        <taxon>ecological metagenomes</taxon>
    </lineage>
</organism>
<accession>A0A382RDR7</accession>